<comment type="subcellular location">
    <subcellularLocation>
        <location evidence="1">Endomembrane system</location>
        <topology evidence="1">Multi-pass membrane protein</topology>
    </subcellularLocation>
</comment>
<accession>A0AAD6TJW7</accession>
<feature type="transmembrane region" description="Helical" evidence="5">
    <location>
        <begin position="125"/>
        <end position="142"/>
    </location>
</feature>
<feature type="transmembrane region" description="Helical" evidence="5">
    <location>
        <begin position="42"/>
        <end position="66"/>
    </location>
</feature>
<dbReference type="AlphaFoldDB" id="A0AAD6TJW7"/>
<dbReference type="Pfam" id="PF04750">
    <property type="entry name" value="Far-17a_AIG1"/>
    <property type="match status" value="1"/>
</dbReference>
<dbReference type="PANTHER" id="PTHR10989:SF16">
    <property type="entry name" value="AT02829P-RELATED"/>
    <property type="match status" value="1"/>
</dbReference>
<dbReference type="GO" id="GO:0016020">
    <property type="term" value="C:membrane"/>
    <property type="evidence" value="ECO:0007669"/>
    <property type="project" value="InterPro"/>
</dbReference>
<keyword evidence="2 5" id="KW-0812">Transmembrane</keyword>
<reference evidence="6" key="1">
    <citation type="submission" date="2023-03" db="EMBL/GenBank/DDBJ databases">
        <title>Massive genome expansion in bonnet fungi (Mycena s.s.) driven by repeated elements and novel gene families across ecological guilds.</title>
        <authorList>
            <consortium name="Lawrence Berkeley National Laboratory"/>
            <person name="Harder C.B."/>
            <person name="Miyauchi S."/>
            <person name="Viragh M."/>
            <person name="Kuo A."/>
            <person name="Thoen E."/>
            <person name="Andreopoulos B."/>
            <person name="Lu D."/>
            <person name="Skrede I."/>
            <person name="Drula E."/>
            <person name="Henrissat B."/>
            <person name="Morin E."/>
            <person name="Kohler A."/>
            <person name="Barry K."/>
            <person name="LaButti K."/>
            <person name="Morin E."/>
            <person name="Salamov A."/>
            <person name="Lipzen A."/>
            <person name="Mereny Z."/>
            <person name="Hegedus B."/>
            <person name="Baldrian P."/>
            <person name="Stursova M."/>
            <person name="Weitz H."/>
            <person name="Taylor A."/>
            <person name="Grigoriev I.V."/>
            <person name="Nagy L.G."/>
            <person name="Martin F."/>
            <person name="Kauserud H."/>
        </authorList>
    </citation>
    <scope>NUCLEOTIDE SEQUENCE</scope>
    <source>
        <strain evidence="6">CBHHK200</strain>
    </source>
</reference>
<gene>
    <name evidence="6" type="ORF">C8F04DRAFT_204739</name>
</gene>
<keyword evidence="7" id="KW-1185">Reference proteome</keyword>
<dbReference type="Proteomes" id="UP001218188">
    <property type="component" value="Unassembled WGS sequence"/>
</dbReference>
<dbReference type="EMBL" id="JARJCM010000002">
    <property type="protein sequence ID" value="KAJ7046665.1"/>
    <property type="molecule type" value="Genomic_DNA"/>
</dbReference>
<keyword evidence="4 5" id="KW-0472">Membrane</keyword>
<evidence type="ECO:0000313" key="7">
    <source>
        <dbReference type="Proteomes" id="UP001218188"/>
    </source>
</evidence>
<organism evidence="6 7">
    <name type="scientific">Mycena alexandri</name>
    <dbReference type="NCBI Taxonomy" id="1745969"/>
    <lineage>
        <taxon>Eukaryota</taxon>
        <taxon>Fungi</taxon>
        <taxon>Dikarya</taxon>
        <taxon>Basidiomycota</taxon>
        <taxon>Agaricomycotina</taxon>
        <taxon>Agaricomycetes</taxon>
        <taxon>Agaricomycetidae</taxon>
        <taxon>Agaricales</taxon>
        <taxon>Marasmiineae</taxon>
        <taxon>Mycenaceae</taxon>
        <taxon>Mycena</taxon>
    </lineage>
</organism>
<sequence>MVQASSVLLHVAAISAMAYGYNSLHGLTTVNSWIATQYGGHFQYLTIQGLAVAWLTMAVGLLEDFVPSIKGIRTIKRTLFIAAMPIATIVSSIYWTLLLTFPHLILQALPESRDSPMLLPLRVDLSLHAVPATSLLVDFYVFERKYGRNASLSAVPITVFCTLWYGWWVELCASKNGTFPYPFLTLNPLETRIGIYAGACVVACVSFYGLNALHPKSR</sequence>
<evidence type="ECO:0000256" key="1">
    <source>
        <dbReference type="ARBA" id="ARBA00004127"/>
    </source>
</evidence>
<protein>
    <submittedName>
        <fullName evidence="6">FAR-17a/AIG1-like protein</fullName>
    </submittedName>
</protein>
<dbReference type="InterPro" id="IPR006838">
    <property type="entry name" value="ADTRP_AIG1"/>
</dbReference>
<comment type="caution">
    <text evidence="6">The sequence shown here is derived from an EMBL/GenBank/DDBJ whole genome shotgun (WGS) entry which is preliminary data.</text>
</comment>
<keyword evidence="3 5" id="KW-1133">Transmembrane helix</keyword>
<evidence type="ECO:0000256" key="2">
    <source>
        <dbReference type="ARBA" id="ARBA00022692"/>
    </source>
</evidence>
<dbReference type="PANTHER" id="PTHR10989">
    <property type="entry name" value="ANDROGEN-INDUCED PROTEIN 1-RELATED"/>
    <property type="match status" value="1"/>
</dbReference>
<proteinExistence type="predicted"/>
<evidence type="ECO:0000256" key="5">
    <source>
        <dbReference type="SAM" id="Phobius"/>
    </source>
</evidence>
<evidence type="ECO:0000256" key="3">
    <source>
        <dbReference type="ARBA" id="ARBA00022989"/>
    </source>
</evidence>
<dbReference type="GO" id="GO:0012505">
    <property type="term" value="C:endomembrane system"/>
    <property type="evidence" value="ECO:0007669"/>
    <property type="project" value="UniProtKB-SubCell"/>
</dbReference>
<feature type="transmembrane region" description="Helical" evidence="5">
    <location>
        <begin position="149"/>
        <end position="167"/>
    </location>
</feature>
<evidence type="ECO:0000313" key="6">
    <source>
        <dbReference type="EMBL" id="KAJ7046665.1"/>
    </source>
</evidence>
<evidence type="ECO:0000256" key="4">
    <source>
        <dbReference type="ARBA" id="ARBA00023136"/>
    </source>
</evidence>
<name>A0AAD6TJW7_9AGAR</name>
<feature type="transmembrane region" description="Helical" evidence="5">
    <location>
        <begin position="78"/>
        <end position="105"/>
    </location>
</feature>
<feature type="transmembrane region" description="Helical" evidence="5">
    <location>
        <begin position="193"/>
        <end position="213"/>
    </location>
</feature>